<dbReference type="Gene3D" id="3.40.50.300">
    <property type="entry name" value="P-loop containing nucleotide triphosphate hydrolases"/>
    <property type="match status" value="2"/>
</dbReference>
<accession>A0A8H5C5T0</accession>
<dbReference type="InterPro" id="IPR001650">
    <property type="entry name" value="Helicase_C-like"/>
</dbReference>
<evidence type="ECO:0000313" key="10">
    <source>
        <dbReference type="Proteomes" id="UP000541558"/>
    </source>
</evidence>
<dbReference type="EMBL" id="JAACJK010000061">
    <property type="protein sequence ID" value="KAF5335493.1"/>
    <property type="molecule type" value="Genomic_DNA"/>
</dbReference>
<dbReference type="Proteomes" id="UP000541558">
    <property type="component" value="Unassembled WGS sequence"/>
</dbReference>
<dbReference type="InterPro" id="IPR027417">
    <property type="entry name" value="P-loop_NTPase"/>
</dbReference>
<dbReference type="AlphaFoldDB" id="A0A8H5C5T0"/>
<dbReference type="GO" id="GO:0043138">
    <property type="term" value="F:3'-5' DNA helicase activity"/>
    <property type="evidence" value="ECO:0007669"/>
    <property type="project" value="UniProtKB-EC"/>
</dbReference>
<dbReference type="PANTHER" id="PTHR13710:SF154">
    <property type="entry name" value="RECQ HELICASE, PUTATIVE (AFU_ORTHOLOGUE AFUA_6G14720)-RELATED"/>
    <property type="match status" value="1"/>
</dbReference>
<dbReference type="GO" id="GO:0003676">
    <property type="term" value="F:nucleic acid binding"/>
    <property type="evidence" value="ECO:0007669"/>
    <property type="project" value="InterPro"/>
</dbReference>
<evidence type="ECO:0000256" key="3">
    <source>
        <dbReference type="ARBA" id="ARBA00022840"/>
    </source>
</evidence>
<feature type="domain" description="Helicase ATP-binding" evidence="7">
    <location>
        <begin position="49"/>
        <end position="222"/>
    </location>
</feature>
<dbReference type="PROSITE" id="PS51194">
    <property type="entry name" value="HELICASE_CTER"/>
    <property type="match status" value="1"/>
</dbReference>
<organism evidence="9 10">
    <name type="scientific">Ephemerocybe angulata</name>
    <dbReference type="NCBI Taxonomy" id="980116"/>
    <lineage>
        <taxon>Eukaryota</taxon>
        <taxon>Fungi</taxon>
        <taxon>Dikarya</taxon>
        <taxon>Basidiomycota</taxon>
        <taxon>Agaricomycotina</taxon>
        <taxon>Agaricomycetes</taxon>
        <taxon>Agaricomycetidae</taxon>
        <taxon>Agaricales</taxon>
        <taxon>Agaricineae</taxon>
        <taxon>Psathyrellaceae</taxon>
        <taxon>Ephemerocybe</taxon>
    </lineage>
</organism>
<dbReference type="OrthoDB" id="10261556at2759"/>
<evidence type="ECO:0000256" key="2">
    <source>
        <dbReference type="ARBA" id="ARBA00022741"/>
    </source>
</evidence>
<keyword evidence="3" id="KW-0067">ATP-binding</keyword>
<proteinExistence type="inferred from homology"/>
<evidence type="ECO:0000256" key="1">
    <source>
        <dbReference type="ARBA" id="ARBA00005446"/>
    </source>
</evidence>
<dbReference type="GO" id="GO:0005524">
    <property type="term" value="F:ATP binding"/>
    <property type="evidence" value="ECO:0007669"/>
    <property type="project" value="UniProtKB-KW"/>
</dbReference>
<keyword evidence="2" id="KW-0547">Nucleotide-binding</keyword>
<feature type="region of interest" description="Disordered" evidence="6">
    <location>
        <begin position="643"/>
        <end position="723"/>
    </location>
</feature>
<dbReference type="SMART" id="SM00490">
    <property type="entry name" value="HELICc"/>
    <property type="match status" value="1"/>
</dbReference>
<dbReference type="EC" id="5.6.2.4" evidence="5"/>
<comment type="catalytic activity">
    <reaction evidence="4">
        <text>Couples ATP hydrolysis with the unwinding of duplex DNA by translocating in the 3'-5' direction.</text>
        <dbReference type="EC" id="5.6.2.4"/>
    </reaction>
</comment>
<reference evidence="9 10" key="1">
    <citation type="journal article" date="2020" name="ISME J.">
        <title>Uncovering the hidden diversity of litter-decomposition mechanisms in mushroom-forming fungi.</title>
        <authorList>
            <person name="Floudas D."/>
            <person name="Bentzer J."/>
            <person name="Ahren D."/>
            <person name="Johansson T."/>
            <person name="Persson P."/>
            <person name="Tunlid A."/>
        </authorList>
    </citation>
    <scope>NUCLEOTIDE SEQUENCE [LARGE SCALE GENOMIC DNA]</scope>
    <source>
        <strain evidence="9 10">CBS 175.51</strain>
    </source>
</reference>
<dbReference type="SUPFAM" id="SSF52540">
    <property type="entry name" value="P-loop containing nucleoside triphosphate hydrolases"/>
    <property type="match status" value="1"/>
</dbReference>
<name>A0A8H5C5T0_9AGAR</name>
<dbReference type="PROSITE" id="PS51192">
    <property type="entry name" value="HELICASE_ATP_BIND_1"/>
    <property type="match status" value="1"/>
</dbReference>
<comment type="similarity">
    <text evidence="1">Belongs to the helicase family. RecQ subfamily.</text>
</comment>
<dbReference type="SMART" id="SM00487">
    <property type="entry name" value="DEXDc"/>
    <property type="match status" value="1"/>
</dbReference>
<dbReference type="InterPro" id="IPR014001">
    <property type="entry name" value="Helicase_ATP-bd"/>
</dbReference>
<evidence type="ECO:0000259" key="7">
    <source>
        <dbReference type="PROSITE" id="PS51192"/>
    </source>
</evidence>
<feature type="compositionally biased region" description="Basic residues" evidence="6">
    <location>
        <begin position="672"/>
        <end position="684"/>
    </location>
</feature>
<evidence type="ECO:0000256" key="5">
    <source>
        <dbReference type="ARBA" id="ARBA00034808"/>
    </source>
</evidence>
<feature type="domain" description="Helicase C-terminal" evidence="8">
    <location>
        <begin position="254"/>
        <end position="410"/>
    </location>
</feature>
<dbReference type="GO" id="GO:0005694">
    <property type="term" value="C:chromosome"/>
    <property type="evidence" value="ECO:0007669"/>
    <property type="project" value="TreeGrafter"/>
</dbReference>
<dbReference type="PANTHER" id="PTHR13710">
    <property type="entry name" value="DNA HELICASE RECQ FAMILY MEMBER"/>
    <property type="match status" value="1"/>
</dbReference>
<protein>
    <recommendedName>
        <fullName evidence="5">DNA 3'-5' helicase</fullName>
        <ecNumber evidence="5">5.6.2.4</ecNumber>
    </recommendedName>
</protein>
<sequence length="723" mass="79501">MATPRAPEQASLPKRVHIYSEDELSDLDLVELSEDKLEKSPFDWQVEAAENLLRGEDTILDVGTGNGKSLTFLLPLLPNETDIVIVVSPLTALMMEQAESSKLSTVAVCAETIEAHGRTSLYKSIASGTFRQILVSPEIITSPEFNRGVLQQPAFTCRLRAVCIDEAHCISLWGGSFRKDYAALGVLRGRLAGHVPLLVASATLPTHILDDIRSKLSLKASAHTVALTNDRPNVALSVQTLKHSEESKGDMRILIPEDAIYPSDVPVAAIYCNQRLTCETAADAARKWACEAGPLLSAPEEWIVFYHSAIGSTRKREIEEGIQSGKIRLVFCTDALGMGCDFRNIKRVILWGLPPSFCALAQRAGRAARDMEMDGEAILYVTAAAVKKGIAASTVAENVEEASHELEDETGLETENGDGVQLGHGQELVSADDVGARTTTEILNEEDVSLDAAPARRSGGRTPEQFNSREARYLSMYITGERCRRAVWNEFFGNQRKRPLEYMRTSLFKPRPGLRCCDVCQPELFLQPKIILEKVPGLTRGRKRVLPEALTKKIIESLTKWRDEKLPQLYYTDAGSSTVSIPNSALLPDDVITRIALSGVVIRTSEQLFKTVRWYLGFKADGTITPLGTALLNHLAEVYDEYDEAQTAPAPPPGPAMAEIPEQRFYAQTTRGRGRGRGQGKGKRKREDTPSPSPPSSWRSSVPPQPQPPTPPNVRRSARLKKG</sequence>
<dbReference type="Pfam" id="PF00270">
    <property type="entry name" value="DEAD"/>
    <property type="match status" value="1"/>
</dbReference>
<dbReference type="GO" id="GO:0009378">
    <property type="term" value="F:four-way junction helicase activity"/>
    <property type="evidence" value="ECO:0007669"/>
    <property type="project" value="TreeGrafter"/>
</dbReference>
<comment type="caution">
    <text evidence="9">The sequence shown here is derived from an EMBL/GenBank/DDBJ whole genome shotgun (WGS) entry which is preliminary data.</text>
</comment>
<evidence type="ECO:0000256" key="4">
    <source>
        <dbReference type="ARBA" id="ARBA00034617"/>
    </source>
</evidence>
<evidence type="ECO:0000256" key="6">
    <source>
        <dbReference type="SAM" id="MobiDB-lite"/>
    </source>
</evidence>
<keyword evidence="10" id="KW-1185">Reference proteome</keyword>
<dbReference type="Pfam" id="PF00271">
    <property type="entry name" value="Helicase_C"/>
    <property type="match status" value="1"/>
</dbReference>
<evidence type="ECO:0000259" key="8">
    <source>
        <dbReference type="PROSITE" id="PS51194"/>
    </source>
</evidence>
<gene>
    <name evidence="9" type="ORF">D9611_012205</name>
</gene>
<dbReference type="InterPro" id="IPR011545">
    <property type="entry name" value="DEAD/DEAH_box_helicase_dom"/>
</dbReference>
<feature type="compositionally biased region" description="Pro residues" evidence="6">
    <location>
        <begin position="703"/>
        <end position="712"/>
    </location>
</feature>
<evidence type="ECO:0000313" key="9">
    <source>
        <dbReference type="EMBL" id="KAF5335493.1"/>
    </source>
</evidence>
<dbReference type="GO" id="GO:0005737">
    <property type="term" value="C:cytoplasm"/>
    <property type="evidence" value="ECO:0007669"/>
    <property type="project" value="TreeGrafter"/>
</dbReference>
<dbReference type="GO" id="GO:0000724">
    <property type="term" value="P:double-strand break repair via homologous recombination"/>
    <property type="evidence" value="ECO:0007669"/>
    <property type="project" value="TreeGrafter"/>
</dbReference>